<dbReference type="AlphaFoldDB" id="A0AAW2T9G3"/>
<gene>
    <name evidence="2" type="ORF">Sradi_2380900</name>
</gene>
<organism evidence="2">
    <name type="scientific">Sesamum radiatum</name>
    <name type="common">Black benniseed</name>
    <dbReference type="NCBI Taxonomy" id="300843"/>
    <lineage>
        <taxon>Eukaryota</taxon>
        <taxon>Viridiplantae</taxon>
        <taxon>Streptophyta</taxon>
        <taxon>Embryophyta</taxon>
        <taxon>Tracheophyta</taxon>
        <taxon>Spermatophyta</taxon>
        <taxon>Magnoliopsida</taxon>
        <taxon>eudicotyledons</taxon>
        <taxon>Gunneridae</taxon>
        <taxon>Pentapetalae</taxon>
        <taxon>asterids</taxon>
        <taxon>lamiids</taxon>
        <taxon>Lamiales</taxon>
        <taxon>Pedaliaceae</taxon>
        <taxon>Sesamum</taxon>
    </lineage>
</organism>
<dbReference type="Pfam" id="PF00078">
    <property type="entry name" value="RVT_1"/>
    <property type="match status" value="1"/>
</dbReference>
<dbReference type="EMBL" id="JACGWJ010000009">
    <property type="protein sequence ID" value="KAL0400376.1"/>
    <property type="molecule type" value="Genomic_DNA"/>
</dbReference>
<dbReference type="PANTHER" id="PTHR33116:SF80">
    <property type="entry name" value="REVERSE TRANSCRIPTASE ZINC-BINDING DOMAIN-CONTAINING PROTEIN"/>
    <property type="match status" value="1"/>
</dbReference>
<dbReference type="InterPro" id="IPR000477">
    <property type="entry name" value="RT_dom"/>
</dbReference>
<evidence type="ECO:0000259" key="1">
    <source>
        <dbReference type="PROSITE" id="PS50878"/>
    </source>
</evidence>
<sequence>MSKAYDRVSWAFFFTVMQKMGFPTRFLTLIRHAVKNCWFMVLVNGEAVRFFKSTQGLRQGDRISPALFILAAEAFSKGLNFLFTAHPNMYYQTQCEIKTSHLSYADDIIIFTNCKEAGLKRLTQFLRSYKNMLEQKINYTKSAFIPAKKTSLIAQRIKAITGFTMKALSITFLGAPLYKGNKRKSLYVDLIDKTRTKIVGWEQCYLSYGGRLQLVKTVLASMPICLLQVLNPPHDWWLPEGILANLVGTQCNLHIPVNWFWLEHEWDIHKLQQVVPQYIINMIMEVPINTYQSDYLHWKLSKHGAFTTKSAWNEIRSQQPVQQFYRSLWFKLLILNISIFAWRLIHNWIPVDQRLK</sequence>
<proteinExistence type="predicted"/>
<reference evidence="2" key="1">
    <citation type="submission" date="2020-06" db="EMBL/GenBank/DDBJ databases">
        <authorList>
            <person name="Li T."/>
            <person name="Hu X."/>
            <person name="Zhang T."/>
            <person name="Song X."/>
            <person name="Zhang H."/>
            <person name="Dai N."/>
            <person name="Sheng W."/>
            <person name="Hou X."/>
            <person name="Wei L."/>
        </authorList>
    </citation>
    <scope>NUCLEOTIDE SEQUENCE</scope>
    <source>
        <strain evidence="2">G02</strain>
        <tissue evidence="2">Leaf</tissue>
    </source>
</reference>
<protein>
    <recommendedName>
        <fullName evidence="1">Reverse transcriptase domain-containing protein</fullName>
    </recommendedName>
</protein>
<evidence type="ECO:0000313" key="2">
    <source>
        <dbReference type="EMBL" id="KAL0400376.1"/>
    </source>
</evidence>
<name>A0AAW2T9G3_SESRA</name>
<dbReference type="PANTHER" id="PTHR33116">
    <property type="entry name" value="REVERSE TRANSCRIPTASE ZINC-BINDING DOMAIN-CONTAINING PROTEIN-RELATED-RELATED"/>
    <property type="match status" value="1"/>
</dbReference>
<feature type="domain" description="Reverse transcriptase" evidence="1">
    <location>
        <begin position="1"/>
        <end position="165"/>
    </location>
</feature>
<comment type="caution">
    <text evidence="2">The sequence shown here is derived from an EMBL/GenBank/DDBJ whole genome shotgun (WGS) entry which is preliminary data.</text>
</comment>
<dbReference type="InterPro" id="IPR026960">
    <property type="entry name" value="RVT-Znf"/>
</dbReference>
<accession>A0AAW2T9G3</accession>
<reference evidence="2" key="2">
    <citation type="journal article" date="2024" name="Plant">
        <title>Genomic evolution and insights into agronomic trait innovations of Sesamum species.</title>
        <authorList>
            <person name="Miao H."/>
            <person name="Wang L."/>
            <person name="Qu L."/>
            <person name="Liu H."/>
            <person name="Sun Y."/>
            <person name="Le M."/>
            <person name="Wang Q."/>
            <person name="Wei S."/>
            <person name="Zheng Y."/>
            <person name="Lin W."/>
            <person name="Duan Y."/>
            <person name="Cao H."/>
            <person name="Xiong S."/>
            <person name="Wang X."/>
            <person name="Wei L."/>
            <person name="Li C."/>
            <person name="Ma Q."/>
            <person name="Ju M."/>
            <person name="Zhao R."/>
            <person name="Li G."/>
            <person name="Mu C."/>
            <person name="Tian Q."/>
            <person name="Mei H."/>
            <person name="Zhang T."/>
            <person name="Gao T."/>
            <person name="Zhang H."/>
        </authorList>
    </citation>
    <scope>NUCLEOTIDE SEQUENCE</scope>
    <source>
        <strain evidence="2">G02</strain>
    </source>
</reference>
<dbReference type="Pfam" id="PF13966">
    <property type="entry name" value="zf-RVT"/>
    <property type="match status" value="1"/>
</dbReference>
<dbReference type="PROSITE" id="PS50878">
    <property type="entry name" value="RT_POL"/>
    <property type="match status" value="1"/>
</dbReference>